<dbReference type="PROSITE" id="PS50110">
    <property type="entry name" value="RESPONSE_REGULATORY"/>
    <property type="match status" value="1"/>
</dbReference>
<dbReference type="EMBL" id="CAJJDN010000010">
    <property type="protein sequence ID" value="CAD8056113.1"/>
    <property type="molecule type" value="Genomic_DNA"/>
</dbReference>
<feature type="compositionally biased region" description="Polar residues" evidence="3">
    <location>
        <begin position="714"/>
        <end position="728"/>
    </location>
</feature>
<feature type="domain" description="Response regulatory" evidence="5">
    <location>
        <begin position="819"/>
        <end position="948"/>
    </location>
</feature>
<keyword evidence="1 2" id="KW-0597">Phosphoprotein</keyword>
<feature type="transmembrane region" description="Helical" evidence="4">
    <location>
        <begin position="98"/>
        <end position="117"/>
    </location>
</feature>
<keyword evidence="4" id="KW-1133">Transmembrane helix</keyword>
<evidence type="ECO:0000256" key="4">
    <source>
        <dbReference type="SAM" id="Phobius"/>
    </source>
</evidence>
<dbReference type="InterPro" id="IPR001789">
    <property type="entry name" value="Sig_transdc_resp-reg_receiver"/>
</dbReference>
<evidence type="ECO:0000259" key="5">
    <source>
        <dbReference type="PROSITE" id="PS50110"/>
    </source>
</evidence>
<proteinExistence type="predicted"/>
<keyword evidence="4" id="KW-0472">Membrane</keyword>
<dbReference type="PANTHER" id="PTHR43719:SF28">
    <property type="entry name" value="PEROXIDE STRESS-ACTIVATED HISTIDINE KINASE MAK1-RELATED"/>
    <property type="match status" value="1"/>
</dbReference>
<feature type="transmembrane region" description="Helical" evidence="4">
    <location>
        <begin position="65"/>
        <end position="83"/>
    </location>
</feature>
<feature type="region of interest" description="Disordered" evidence="3">
    <location>
        <begin position="714"/>
        <end position="738"/>
    </location>
</feature>
<dbReference type="AlphaFoldDB" id="A0A8S1KR90"/>
<name>A0A8S1KR90_9CILI</name>
<evidence type="ECO:0000313" key="6">
    <source>
        <dbReference type="EMBL" id="CAD8056113.1"/>
    </source>
</evidence>
<dbReference type="SMART" id="SM00448">
    <property type="entry name" value="REC"/>
    <property type="match status" value="1"/>
</dbReference>
<evidence type="ECO:0000256" key="1">
    <source>
        <dbReference type="ARBA" id="ARBA00022553"/>
    </source>
</evidence>
<feature type="transmembrane region" description="Helical" evidence="4">
    <location>
        <begin position="129"/>
        <end position="148"/>
    </location>
</feature>
<evidence type="ECO:0000256" key="3">
    <source>
        <dbReference type="SAM" id="MobiDB-lite"/>
    </source>
</evidence>
<comment type="caution">
    <text evidence="6">The sequence shown here is derived from an EMBL/GenBank/DDBJ whole genome shotgun (WGS) entry which is preliminary data.</text>
</comment>
<feature type="transmembrane region" description="Helical" evidence="4">
    <location>
        <begin position="7"/>
        <end position="28"/>
    </location>
</feature>
<dbReference type="PANTHER" id="PTHR43719">
    <property type="entry name" value="TWO-COMPONENT HISTIDINE KINASE"/>
    <property type="match status" value="1"/>
</dbReference>
<keyword evidence="7" id="KW-1185">Reference proteome</keyword>
<reference evidence="6" key="1">
    <citation type="submission" date="2021-01" db="EMBL/GenBank/DDBJ databases">
        <authorList>
            <consortium name="Genoscope - CEA"/>
            <person name="William W."/>
        </authorList>
    </citation>
    <scope>NUCLEOTIDE SEQUENCE</scope>
</reference>
<dbReference type="Pfam" id="PF00072">
    <property type="entry name" value="Response_reg"/>
    <property type="match status" value="1"/>
</dbReference>
<organism evidence="6 7">
    <name type="scientific">Paramecium sonneborni</name>
    <dbReference type="NCBI Taxonomy" id="65129"/>
    <lineage>
        <taxon>Eukaryota</taxon>
        <taxon>Sar</taxon>
        <taxon>Alveolata</taxon>
        <taxon>Ciliophora</taxon>
        <taxon>Intramacronucleata</taxon>
        <taxon>Oligohymenophorea</taxon>
        <taxon>Peniculida</taxon>
        <taxon>Parameciidae</taxon>
        <taxon>Paramecium</taxon>
    </lineage>
</organism>
<sequence length="949" mass="109698">MNSANLQILEILLSDLLLILAVSFESFVQPTTQILIFASIIIFFTFITAFYKIQNQILKKQYQNQFSIIFNLRLLTIVLYSALSNQELNLLLINHLELQFNIKIAILTKLALSAILFDYSNLLTLPQNLVFYSYCFFVFLQIGIHYKFTQNQSNEQLPQKLTLDAPPTFHAKSQEIKSSRQDEYSKSPGMSSSDIKPLQLNSAQQVLNEDDLIMSNMSWLSNQSVLVYNLEFTIVYQTFYLGKLQKNIGDKFDYEATFLESTIIIGCKEINELLGQTGFSDSIFSDGSFLFNNLNEVHKCKIKGQFSLKDLTNLLIKDFEKWKFFTLTIFKVKNDFLDLDGIQIKLFLNYIENHKFILFSLEHHPIPPKMHNQEINLILQNIYLSYSHESINFVNCILTYVLILIHHIDQQSNETNNQINNFVAKDQIEYFINCLQNMKYSSQRYTYFLNSMKDYIFYLKNQLFFKINTIKMEDLLDDLLLNFEPILQLKKIKLITNVDLQDGNAIIFSDTERIKQIITCLLNYFLQSSYQSSIKLEIKSYTLQGVMITIKDTKSDFDELTKQRIINLTKILNQQLKRQKTVNELDFTNPLELQMSIILCWQLAGQFKRGLEFLIDSQGFCTFTFVIESQTSQMKYQNSAADTGPIKIVDKKKYFETSLSLLLQENMNSNNPGGGESKLLSFTQLSKQLSQKPTDPLDLQSAYFSQLSKIRQETSNSKAFPNSGTINKQSREHSGSFSGTLKQQIQSDSIQQISRILNRNNLSVIGKMESPPHESQHTFTLIDFGQTEQAAIQVRLPEFNPKLLAHVIKYRLRTNCCSKVLLLDNDPFSIIVLQKVLQKYDIKCDYSFNGAQAMEAIESKRNQPCHCGNRFYLLYIIDLNIPIFKGGEFVQRIKQMMYMGDMDKGFAIATATVVDLNSKLECFRNGMDYFITKPFDLLEISAAVTYLDF</sequence>
<feature type="compositionally biased region" description="Basic and acidic residues" evidence="3">
    <location>
        <begin position="172"/>
        <end position="185"/>
    </location>
</feature>
<dbReference type="GO" id="GO:0000160">
    <property type="term" value="P:phosphorelay signal transduction system"/>
    <property type="evidence" value="ECO:0007669"/>
    <property type="project" value="InterPro"/>
</dbReference>
<feature type="transmembrane region" description="Helical" evidence="4">
    <location>
        <begin position="34"/>
        <end position="53"/>
    </location>
</feature>
<evidence type="ECO:0000313" key="7">
    <source>
        <dbReference type="Proteomes" id="UP000692954"/>
    </source>
</evidence>
<evidence type="ECO:0000256" key="2">
    <source>
        <dbReference type="PROSITE-ProRule" id="PRU00169"/>
    </source>
</evidence>
<dbReference type="OrthoDB" id="302380at2759"/>
<feature type="region of interest" description="Disordered" evidence="3">
    <location>
        <begin position="172"/>
        <end position="195"/>
    </location>
</feature>
<feature type="modified residue" description="4-aspartylphosphate" evidence="2">
    <location>
        <position position="878"/>
    </location>
</feature>
<dbReference type="InterPro" id="IPR050956">
    <property type="entry name" value="2C_system_His_kinase"/>
</dbReference>
<protein>
    <recommendedName>
        <fullName evidence="5">Response regulatory domain-containing protein</fullName>
    </recommendedName>
</protein>
<accession>A0A8S1KR90</accession>
<keyword evidence="4" id="KW-0812">Transmembrane</keyword>
<gene>
    <name evidence="6" type="ORF">PSON_ATCC_30995.1.T0100072</name>
</gene>
<dbReference type="Proteomes" id="UP000692954">
    <property type="component" value="Unassembled WGS sequence"/>
</dbReference>